<feature type="region of interest" description="Disordered" evidence="1">
    <location>
        <begin position="1"/>
        <end position="53"/>
    </location>
</feature>
<feature type="non-terminal residue" evidence="2">
    <location>
        <position position="1"/>
    </location>
</feature>
<dbReference type="AlphaFoldDB" id="A0A1B6LVU9"/>
<dbReference type="EMBL" id="GEBQ01012193">
    <property type="protein sequence ID" value="JAT27784.1"/>
    <property type="molecule type" value="Transcribed_RNA"/>
</dbReference>
<organism evidence="2">
    <name type="scientific">Graphocephala atropunctata</name>
    <dbReference type="NCBI Taxonomy" id="36148"/>
    <lineage>
        <taxon>Eukaryota</taxon>
        <taxon>Metazoa</taxon>
        <taxon>Ecdysozoa</taxon>
        <taxon>Arthropoda</taxon>
        <taxon>Hexapoda</taxon>
        <taxon>Insecta</taxon>
        <taxon>Pterygota</taxon>
        <taxon>Neoptera</taxon>
        <taxon>Paraneoptera</taxon>
        <taxon>Hemiptera</taxon>
        <taxon>Auchenorrhyncha</taxon>
        <taxon>Membracoidea</taxon>
        <taxon>Cicadellidae</taxon>
        <taxon>Cicadellinae</taxon>
        <taxon>Cicadellini</taxon>
        <taxon>Graphocephala</taxon>
    </lineage>
</organism>
<accession>A0A1B6LVU9</accession>
<reference evidence="2" key="1">
    <citation type="submission" date="2015-11" db="EMBL/GenBank/DDBJ databases">
        <title>De novo transcriptome assembly of four potential Pierce s Disease insect vectors from Arizona vineyards.</title>
        <authorList>
            <person name="Tassone E.E."/>
        </authorList>
    </citation>
    <scope>NUCLEOTIDE SEQUENCE</scope>
</reference>
<sequence length="149" mass="16072">SLPALDDLMSSSPEDMAGCSDGYVSYNTNNIVTNSKGLENGQRSRKSSLQEPEKDQFIVERLINEIGSELSSPNHSNDVPDYGSHFLVPETTLITGPQASFLSNTALRSNDNLSEQSVHLSSQSGIEPVGLPSTILQCCDEVFPNKAVL</sequence>
<evidence type="ECO:0000256" key="1">
    <source>
        <dbReference type="SAM" id="MobiDB-lite"/>
    </source>
</evidence>
<gene>
    <name evidence="2" type="ORF">g.4603</name>
</gene>
<feature type="compositionally biased region" description="Polar residues" evidence="1">
    <location>
        <begin position="25"/>
        <end position="37"/>
    </location>
</feature>
<evidence type="ECO:0000313" key="2">
    <source>
        <dbReference type="EMBL" id="JAT27784.1"/>
    </source>
</evidence>
<protein>
    <submittedName>
        <fullName evidence="2">Uncharacterized protein</fullName>
    </submittedName>
</protein>
<name>A0A1B6LVU9_9HEMI</name>
<feature type="non-terminal residue" evidence="2">
    <location>
        <position position="149"/>
    </location>
</feature>
<proteinExistence type="predicted"/>